<keyword evidence="2" id="KW-1185">Reference proteome</keyword>
<reference evidence="1" key="1">
    <citation type="submission" date="2021-08" db="EMBL/GenBank/DDBJ databases">
        <title>The first chromosome-level gecko genome reveals the dynamic sex chromosomes of Neotropical dwarf geckos (Sphaerodactylidae: Sphaerodactylus).</title>
        <authorList>
            <person name="Pinto B.J."/>
            <person name="Keating S.E."/>
            <person name="Gamble T."/>
        </authorList>
    </citation>
    <scope>NUCLEOTIDE SEQUENCE</scope>
    <source>
        <strain evidence="1">TG3544</strain>
    </source>
</reference>
<dbReference type="Proteomes" id="UP000827872">
    <property type="component" value="Linkage Group LG02"/>
</dbReference>
<organism evidence="1 2">
    <name type="scientific">Sphaerodactylus townsendi</name>
    <dbReference type="NCBI Taxonomy" id="933632"/>
    <lineage>
        <taxon>Eukaryota</taxon>
        <taxon>Metazoa</taxon>
        <taxon>Chordata</taxon>
        <taxon>Craniata</taxon>
        <taxon>Vertebrata</taxon>
        <taxon>Euteleostomi</taxon>
        <taxon>Lepidosauria</taxon>
        <taxon>Squamata</taxon>
        <taxon>Bifurcata</taxon>
        <taxon>Gekkota</taxon>
        <taxon>Sphaerodactylidae</taxon>
        <taxon>Sphaerodactylus</taxon>
    </lineage>
</organism>
<accession>A0ACB8G1F5</accession>
<evidence type="ECO:0000313" key="2">
    <source>
        <dbReference type="Proteomes" id="UP000827872"/>
    </source>
</evidence>
<evidence type="ECO:0000313" key="1">
    <source>
        <dbReference type="EMBL" id="KAH8012913.1"/>
    </source>
</evidence>
<sequence length="87" mass="9247">MSMSSPTGAGAMTQRISTIGKVAAHVPDLIVYGDLTQEVPSIDNFDGVLMFIDISGFGIVETFSMSSSLDYGADQLTQNLNQYGYCG</sequence>
<dbReference type="EMBL" id="CM037615">
    <property type="protein sequence ID" value="KAH8012913.1"/>
    <property type="molecule type" value="Genomic_DNA"/>
</dbReference>
<protein>
    <submittedName>
        <fullName evidence="1">Uncharacterized protein</fullName>
    </submittedName>
</protein>
<comment type="caution">
    <text evidence="1">The sequence shown here is derived from an EMBL/GenBank/DDBJ whole genome shotgun (WGS) entry which is preliminary data.</text>
</comment>
<proteinExistence type="predicted"/>
<name>A0ACB8G1F5_9SAUR</name>
<gene>
    <name evidence="1" type="ORF">K3G42_006492</name>
</gene>